<dbReference type="Proteomes" id="UP000093111">
    <property type="component" value="Unassembled WGS sequence"/>
</dbReference>
<feature type="transmembrane region" description="Helical" evidence="8">
    <location>
        <begin position="225"/>
        <end position="251"/>
    </location>
</feature>
<evidence type="ECO:0000256" key="2">
    <source>
        <dbReference type="ARBA" id="ARBA00005887"/>
    </source>
</evidence>
<dbReference type="PANTHER" id="PTHR11730">
    <property type="entry name" value="AMMONIUM TRANSPORTER"/>
    <property type="match status" value="1"/>
</dbReference>
<feature type="transmembrane region" description="Helical" evidence="8">
    <location>
        <begin position="63"/>
        <end position="84"/>
    </location>
</feature>
<feature type="domain" description="Ammonium transporter AmtB-like" evidence="9">
    <location>
        <begin position="31"/>
        <end position="428"/>
    </location>
</feature>
<name>A0A1C7NVX9_9HYPH</name>
<dbReference type="GO" id="GO:0016020">
    <property type="term" value="C:membrane"/>
    <property type="evidence" value="ECO:0007669"/>
    <property type="project" value="UniProtKB-SubCell"/>
</dbReference>
<evidence type="ECO:0000313" key="11">
    <source>
        <dbReference type="Proteomes" id="UP000093111"/>
    </source>
</evidence>
<proteinExistence type="inferred from homology"/>
<dbReference type="EMBL" id="LGLV01000016">
    <property type="protein sequence ID" value="OBZ93153.1"/>
    <property type="molecule type" value="Genomic_DNA"/>
</dbReference>
<feature type="transmembrane region" description="Helical" evidence="8">
    <location>
        <begin position="379"/>
        <end position="404"/>
    </location>
</feature>
<dbReference type="PATRIC" id="fig|1612624.7.peg.2461"/>
<dbReference type="InterPro" id="IPR029020">
    <property type="entry name" value="Ammonium/urea_transptr"/>
</dbReference>
<feature type="transmembrane region" description="Helical" evidence="8">
    <location>
        <begin position="118"/>
        <end position="140"/>
    </location>
</feature>
<evidence type="ECO:0000256" key="4">
    <source>
        <dbReference type="ARBA" id="ARBA00022692"/>
    </source>
</evidence>
<keyword evidence="4 8" id="KW-0812">Transmembrane</keyword>
<comment type="caution">
    <text evidence="10">The sequence shown here is derived from an EMBL/GenBank/DDBJ whole genome shotgun (WGS) entry which is preliminary data.</text>
</comment>
<evidence type="ECO:0000256" key="6">
    <source>
        <dbReference type="ARBA" id="ARBA00023136"/>
    </source>
</evidence>
<dbReference type="STRING" id="1612624.ADU59_23845"/>
<organism evidence="10 11">
    <name type="scientific">Pararhizobium polonicum</name>
    <dbReference type="NCBI Taxonomy" id="1612624"/>
    <lineage>
        <taxon>Bacteria</taxon>
        <taxon>Pseudomonadati</taxon>
        <taxon>Pseudomonadota</taxon>
        <taxon>Alphaproteobacteria</taxon>
        <taxon>Hyphomicrobiales</taxon>
        <taxon>Rhizobiaceae</taxon>
        <taxon>Rhizobium/Agrobacterium group</taxon>
        <taxon>Pararhizobium</taxon>
    </lineage>
</organism>
<dbReference type="AlphaFoldDB" id="A0A1C7NVX9"/>
<dbReference type="Pfam" id="PF00909">
    <property type="entry name" value="Ammonium_transp"/>
    <property type="match status" value="1"/>
</dbReference>
<feature type="transmembrane region" description="Helical" evidence="8">
    <location>
        <begin position="342"/>
        <end position="367"/>
    </location>
</feature>
<evidence type="ECO:0000256" key="3">
    <source>
        <dbReference type="ARBA" id="ARBA00022448"/>
    </source>
</evidence>
<feature type="transmembrane region" description="Helical" evidence="8">
    <location>
        <begin position="183"/>
        <end position="204"/>
    </location>
</feature>
<dbReference type="RefSeq" id="WP_068957259.1">
    <property type="nucleotide sequence ID" value="NZ_LGLV01000016.1"/>
</dbReference>
<dbReference type="GO" id="GO:0008519">
    <property type="term" value="F:ammonium channel activity"/>
    <property type="evidence" value="ECO:0007669"/>
    <property type="project" value="InterPro"/>
</dbReference>
<evidence type="ECO:0000259" key="9">
    <source>
        <dbReference type="Pfam" id="PF00909"/>
    </source>
</evidence>
<evidence type="ECO:0000256" key="8">
    <source>
        <dbReference type="SAM" id="Phobius"/>
    </source>
</evidence>
<evidence type="ECO:0000256" key="5">
    <source>
        <dbReference type="ARBA" id="ARBA00022989"/>
    </source>
</evidence>
<sequence length="451" mass="47738">MEQQLTELAAKVATLEASAGWMKKIDMEIFYWWCIALMFAIHAGFLAYEMGASRSKNVLASGIKNILAVAFVIPVFFFVGWWIYLSFPAGLTPDFEAGAAGLPWSASMGPNLTDSASGIFWGAFALFAATTASILSGAVIERIRLSAFIILAIVLGGGAWILAASWAWHGSGWLLTRFGWHDFGAAGCVHMVAGFFALGVLINLGPRIGKFGPNVQINDLSPHNLPFSIFGLMLIIVGFFGFLGGCMIYAGDGQWTSIFGNPTTLSAVAFNVLMCFAGGIIGAWLMTRDPFWMMSGGLAGIFAAAPGLDVYYPPLAFLLGVGGGLITPLADRMLQKMGIDDAVGAVSVHGIGGLWGVLAFGIFAAGYPQTVEGAPDTNFMAQLIGATTMALVGFVPGFLVSLLLKSLGKLRIPEKAELMGMDKAKVPVKAYPEGYFGTPSKDIPEIAVPAE</sequence>
<keyword evidence="11" id="KW-1185">Reference proteome</keyword>
<comment type="similarity">
    <text evidence="2">Belongs to the ammonia transporter channel (TC 1.A.11.2) family.</text>
</comment>
<keyword evidence="7" id="KW-0924">Ammonia transport</keyword>
<keyword evidence="6 8" id="KW-0472">Membrane</keyword>
<dbReference type="PANTHER" id="PTHR11730:SF6">
    <property type="entry name" value="AMMONIUM TRANSPORTER"/>
    <property type="match status" value="1"/>
</dbReference>
<dbReference type="OrthoDB" id="9814202at2"/>
<keyword evidence="5 8" id="KW-1133">Transmembrane helix</keyword>
<protein>
    <submittedName>
        <fullName evidence="10">Ammonium transporter</fullName>
    </submittedName>
</protein>
<feature type="transmembrane region" description="Helical" evidence="8">
    <location>
        <begin position="147"/>
        <end position="168"/>
    </location>
</feature>
<feature type="transmembrane region" description="Helical" evidence="8">
    <location>
        <begin position="314"/>
        <end position="330"/>
    </location>
</feature>
<dbReference type="Gene3D" id="1.10.3430.10">
    <property type="entry name" value="Ammonium transporter AmtB like domains"/>
    <property type="match status" value="1"/>
</dbReference>
<evidence type="ECO:0000256" key="7">
    <source>
        <dbReference type="ARBA" id="ARBA00023177"/>
    </source>
</evidence>
<feature type="transmembrane region" description="Helical" evidence="8">
    <location>
        <begin position="291"/>
        <end position="308"/>
    </location>
</feature>
<accession>A0A1C7NVX9</accession>
<feature type="transmembrane region" description="Helical" evidence="8">
    <location>
        <begin position="30"/>
        <end position="51"/>
    </location>
</feature>
<comment type="subcellular location">
    <subcellularLocation>
        <location evidence="1">Membrane</location>
        <topology evidence="1">Multi-pass membrane protein</topology>
    </subcellularLocation>
</comment>
<dbReference type="GO" id="GO:0097272">
    <property type="term" value="P:ammonium homeostasis"/>
    <property type="evidence" value="ECO:0007669"/>
    <property type="project" value="TreeGrafter"/>
</dbReference>
<dbReference type="SUPFAM" id="SSF111352">
    <property type="entry name" value="Ammonium transporter"/>
    <property type="match status" value="1"/>
</dbReference>
<keyword evidence="3" id="KW-0813">Transport</keyword>
<evidence type="ECO:0000313" key="10">
    <source>
        <dbReference type="EMBL" id="OBZ93153.1"/>
    </source>
</evidence>
<gene>
    <name evidence="10" type="ORF">ADU59_23845</name>
</gene>
<dbReference type="InterPro" id="IPR024041">
    <property type="entry name" value="NH4_transpt_AmtB-like_dom"/>
</dbReference>
<feature type="transmembrane region" description="Helical" evidence="8">
    <location>
        <begin position="263"/>
        <end position="284"/>
    </location>
</feature>
<reference evidence="10 11" key="1">
    <citation type="journal article" date="2016" name="Syst. Appl. Microbiol.">
        <title>Pararhizobium polonicum sp. nov. isolated from tumors on stone fruit rootstocks.</title>
        <authorList>
            <person name="Pulawska J."/>
            <person name="Kuzmanovic N."/>
            <person name="Willems A."/>
            <person name="Pothier J.F."/>
        </authorList>
    </citation>
    <scope>NUCLEOTIDE SEQUENCE [LARGE SCALE GENOMIC DNA]</scope>
    <source>
        <strain evidence="10 11">F5.1</strain>
    </source>
</reference>
<evidence type="ECO:0000256" key="1">
    <source>
        <dbReference type="ARBA" id="ARBA00004141"/>
    </source>
</evidence>